<organism evidence="2 3">
    <name type="scientific">Methanosarcina horonobensis HB-1 = JCM 15518</name>
    <dbReference type="NCBI Taxonomy" id="1434110"/>
    <lineage>
        <taxon>Archaea</taxon>
        <taxon>Methanobacteriati</taxon>
        <taxon>Methanobacteriota</taxon>
        <taxon>Stenosarchaea group</taxon>
        <taxon>Methanomicrobia</taxon>
        <taxon>Methanosarcinales</taxon>
        <taxon>Methanosarcinaceae</taxon>
        <taxon>Methanosarcina</taxon>
    </lineage>
</organism>
<evidence type="ECO:0000313" key="3">
    <source>
        <dbReference type="Proteomes" id="UP000033101"/>
    </source>
</evidence>
<keyword evidence="1" id="KW-0472">Membrane</keyword>
<dbReference type="InterPro" id="IPR007404">
    <property type="entry name" value="YdjM-like"/>
</dbReference>
<dbReference type="Pfam" id="PF04307">
    <property type="entry name" value="YdjM"/>
    <property type="match status" value="1"/>
</dbReference>
<feature type="transmembrane region" description="Helical" evidence="1">
    <location>
        <begin position="58"/>
        <end position="78"/>
    </location>
</feature>
<feature type="transmembrane region" description="Helical" evidence="1">
    <location>
        <begin position="29"/>
        <end position="46"/>
    </location>
</feature>
<dbReference type="HOGENOM" id="CLU_159734_0_0_2"/>
<dbReference type="KEGG" id="mhor:MSHOH_1856"/>
<protein>
    <recommendedName>
        <fullName evidence="4">Metal-dependent hydrolase</fullName>
    </recommendedName>
</protein>
<gene>
    <name evidence="2" type="ORF">MSHOH_1856</name>
</gene>
<proteinExistence type="predicted"/>
<accession>A0A0E3S9R3</accession>
<dbReference type="PATRIC" id="fig|1434110.4.peg.2362"/>
<dbReference type="AlphaFoldDB" id="A0A0E3S9R3"/>
<dbReference type="Proteomes" id="UP000033101">
    <property type="component" value="Chromosome"/>
</dbReference>
<reference evidence="2 3" key="1">
    <citation type="submission" date="2014-07" db="EMBL/GenBank/DDBJ databases">
        <title>Methanogenic archaea and the global carbon cycle.</title>
        <authorList>
            <person name="Henriksen J.R."/>
            <person name="Luke J."/>
            <person name="Reinhart S."/>
            <person name="Benedict M.N."/>
            <person name="Youngblut N.D."/>
            <person name="Metcalf M.E."/>
            <person name="Whitaker R.J."/>
            <person name="Metcalf W.W."/>
        </authorList>
    </citation>
    <scope>NUCLEOTIDE SEQUENCE [LARGE SCALE GENOMIC DNA]</scope>
    <source>
        <strain evidence="2 3">HB-1</strain>
    </source>
</reference>
<evidence type="ECO:0000313" key="2">
    <source>
        <dbReference type="EMBL" id="AKB78339.1"/>
    </source>
</evidence>
<keyword evidence="1" id="KW-0812">Transmembrane</keyword>
<sequence>MHMKAGLLVSFFLIYDLISKGFILSLEFLPVALVASALGSVLPDVLEPPRNRRHRKFFHSIFFLALLLMFLENIYTVLLTGDLADKVTFGLLFAGAGYTSHLVLDALTPAGLPIVGL</sequence>
<keyword evidence="3" id="KW-1185">Reference proteome</keyword>
<name>A0A0E3S9R3_9EURY</name>
<evidence type="ECO:0000256" key="1">
    <source>
        <dbReference type="SAM" id="Phobius"/>
    </source>
</evidence>
<keyword evidence="1" id="KW-1133">Transmembrane helix</keyword>
<dbReference type="EMBL" id="CP009516">
    <property type="protein sequence ID" value="AKB78339.1"/>
    <property type="molecule type" value="Genomic_DNA"/>
</dbReference>
<evidence type="ECO:0008006" key="4">
    <source>
        <dbReference type="Google" id="ProtNLM"/>
    </source>
</evidence>